<gene>
    <name evidence="1" type="ordered locus">Adeh_1636</name>
</gene>
<dbReference type="eggNOG" id="COG1413">
    <property type="taxonomic scope" value="Bacteria"/>
</dbReference>
<dbReference type="KEGG" id="ade:Adeh_1636"/>
<dbReference type="InterPro" id="IPR011989">
    <property type="entry name" value="ARM-like"/>
</dbReference>
<organism evidence="1 2">
    <name type="scientific">Anaeromyxobacter dehalogenans (strain 2CP-C)</name>
    <dbReference type="NCBI Taxonomy" id="290397"/>
    <lineage>
        <taxon>Bacteria</taxon>
        <taxon>Pseudomonadati</taxon>
        <taxon>Myxococcota</taxon>
        <taxon>Myxococcia</taxon>
        <taxon>Myxococcales</taxon>
        <taxon>Cystobacterineae</taxon>
        <taxon>Anaeromyxobacteraceae</taxon>
        <taxon>Anaeromyxobacter</taxon>
    </lineage>
</organism>
<evidence type="ECO:0000313" key="2">
    <source>
        <dbReference type="Proteomes" id="UP000001935"/>
    </source>
</evidence>
<protein>
    <submittedName>
        <fullName evidence="1">PBS lyase HEAT-like repeat protein</fullName>
    </submittedName>
</protein>
<dbReference type="InterPro" id="IPR004155">
    <property type="entry name" value="PBS_lyase_HEAT"/>
</dbReference>
<dbReference type="Proteomes" id="UP000001935">
    <property type="component" value="Chromosome"/>
</dbReference>
<accession>Q2IIC8</accession>
<dbReference type="GO" id="GO:0016829">
    <property type="term" value="F:lyase activity"/>
    <property type="evidence" value="ECO:0007669"/>
    <property type="project" value="UniProtKB-KW"/>
</dbReference>
<dbReference type="InterPro" id="IPR016024">
    <property type="entry name" value="ARM-type_fold"/>
</dbReference>
<dbReference type="SUPFAM" id="SSF48371">
    <property type="entry name" value="ARM repeat"/>
    <property type="match status" value="1"/>
</dbReference>
<dbReference type="EMBL" id="CP000251">
    <property type="protein sequence ID" value="ABC81409.1"/>
    <property type="molecule type" value="Genomic_DNA"/>
</dbReference>
<dbReference type="HOGENOM" id="CLU_914749_0_0_7"/>
<dbReference type="Gene3D" id="1.25.10.10">
    <property type="entry name" value="Leucine-rich Repeat Variant"/>
    <property type="match status" value="1"/>
</dbReference>
<dbReference type="Pfam" id="PF13646">
    <property type="entry name" value="HEAT_2"/>
    <property type="match status" value="1"/>
</dbReference>
<evidence type="ECO:0000313" key="1">
    <source>
        <dbReference type="EMBL" id="ABC81409.1"/>
    </source>
</evidence>
<sequence length="296" mass="29934">MPGPARRRMAVGIAAGALLVAAACRPGTPPLHVVSIRAEPGALAGPLVEAGLDPAALESAARDALAGAGFRLGEGKRPHQARVDVVGIRFVPGPPGGVARVETAVQLELVPAEGTEGTAVRETATGAATLAAGPADAWRAALALAARGAADALALASAEDAKSTAAVVRDLGADDARVRRHAVRVAGERRAREAVPALVERLRDPEPEVAHLAVGALGQIRDPRAVAPLIDLSQRGDGGMALALVRIIGDIGGPEAEGYLLTLEAGHPEPRVRAAARAALAELRARDAEAGRVAGK</sequence>
<name>Q2IIC8_ANADE</name>
<dbReference type="AlphaFoldDB" id="Q2IIC8"/>
<dbReference type="STRING" id="290397.Adeh_1636"/>
<reference evidence="1" key="1">
    <citation type="submission" date="2006-01" db="EMBL/GenBank/DDBJ databases">
        <title>Complete sequence of Anaeromyxobacter dehalogenans 2CP-C.</title>
        <authorList>
            <consortium name="US DOE Joint Genome Institute"/>
            <person name="Copeland A."/>
            <person name="Lucas S."/>
            <person name="Lapidus A."/>
            <person name="Barry K."/>
            <person name="Detter J.C."/>
            <person name="Glavina T."/>
            <person name="Hammon N."/>
            <person name="Israni S."/>
            <person name="Pitluck S."/>
            <person name="Brettin T."/>
            <person name="Bruce D."/>
            <person name="Han C."/>
            <person name="Tapia R."/>
            <person name="Gilna P."/>
            <person name="Kiss H."/>
            <person name="Schmutz J."/>
            <person name="Larimer F."/>
            <person name="Land M."/>
            <person name="Kyrpides N."/>
            <person name="Anderson I."/>
            <person name="Sanford R.A."/>
            <person name="Ritalahti K.M."/>
            <person name="Thomas H.S."/>
            <person name="Kirby J.R."/>
            <person name="Zhulin I.B."/>
            <person name="Loeffler F.E."/>
            <person name="Richardson P."/>
        </authorList>
    </citation>
    <scope>NUCLEOTIDE SEQUENCE</scope>
    <source>
        <strain evidence="1">2CP-C</strain>
    </source>
</reference>
<keyword evidence="1" id="KW-0456">Lyase</keyword>
<proteinExistence type="predicted"/>
<dbReference type="SMART" id="SM00567">
    <property type="entry name" value="EZ_HEAT"/>
    <property type="match status" value="2"/>
</dbReference>
<dbReference type="PROSITE" id="PS51257">
    <property type="entry name" value="PROKAR_LIPOPROTEIN"/>
    <property type="match status" value="1"/>
</dbReference>